<dbReference type="PANTHER" id="PTHR46796">
    <property type="entry name" value="HTH-TYPE TRANSCRIPTIONAL ACTIVATOR RHAS-RELATED"/>
    <property type="match status" value="1"/>
</dbReference>
<evidence type="ECO:0000313" key="5">
    <source>
        <dbReference type="EMBL" id="SKB82700.1"/>
    </source>
</evidence>
<dbReference type="OrthoDB" id="323290at2"/>
<gene>
    <name evidence="5" type="ORF">SAMN05660841_02543</name>
</gene>
<keyword evidence="6" id="KW-1185">Reference proteome</keyword>
<keyword evidence="3" id="KW-0804">Transcription</keyword>
<dbReference type="SMART" id="SM00342">
    <property type="entry name" value="HTH_ARAC"/>
    <property type="match status" value="1"/>
</dbReference>
<dbReference type="AlphaFoldDB" id="A0A1T5EG91"/>
<dbReference type="Pfam" id="PF20240">
    <property type="entry name" value="DUF6597"/>
    <property type="match status" value="1"/>
</dbReference>
<dbReference type="RefSeq" id="WP_079643454.1">
    <property type="nucleotide sequence ID" value="NZ_FUZF01000011.1"/>
</dbReference>
<dbReference type="GO" id="GO:0043565">
    <property type="term" value="F:sequence-specific DNA binding"/>
    <property type="evidence" value="ECO:0007669"/>
    <property type="project" value="InterPro"/>
</dbReference>
<dbReference type="EMBL" id="FUZF01000011">
    <property type="protein sequence ID" value="SKB82700.1"/>
    <property type="molecule type" value="Genomic_DNA"/>
</dbReference>
<dbReference type="PROSITE" id="PS01124">
    <property type="entry name" value="HTH_ARAC_FAMILY_2"/>
    <property type="match status" value="1"/>
</dbReference>
<reference evidence="6" key="1">
    <citation type="submission" date="2017-02" db="EMBL/GenBank/DDBJ databases">
        <authorList>
            <person name="Varghese N."/>
            <person name="Submissions S."/>
        </authorList>
    </citation>
    <scope>NUCLEOTIDE SEQUENCE [LARGE SCALE GENOMIC DNA]</scope>
    <source>
        <strain evidence="6">DSM 24091</strain>
    </source>
</reference>
<dbReference type="Pfam" id="PF12833">
    <property type="entry name" value="HTH_18"/>
    <property type="match status" value="1"/>
</dbReference>
<feature type="domain" description="HTH araC/xylS-type" evidence="4">
    <location>
        <begin position="152"/>
        <end position="251"/>
    </location>
</feature>
<dbReference type="Gene3D" id="1.10.10.60">
    <property type="entry name" value="Homeodomain-like"/>
    <property type="match status" value="1"/>
</dbReference>
<evidence type="ECO:0000313" key="6">
    <source>
        <dbReference type="Proteomes" id="UP000190150"/>
    </source>
</evidence>
<dbReference type="PANTHER" id="PTHR46796:SF13">
    <property type="entry name" value="HTH-TYPE TRANSCRIPTIONAL ACTIVATOR RHAS"/>
    <property type="match status" value="1"/>
</dbReference>
<dbReference type="Proteomes" id="UP000190150">
    <property type="component" value="Unassembled WGS sequence"/>
</dbReference>
<accession>A0A1T5EG91</accession>
<proteinExistence type="predicted"/>
<keyword evidence="2 5" id="KW-0238">DNA-binding</keyword>
<keyword evidence="1" id="KW-0805">Transcription regulation</keyword>
<evidence type="ECO:0000256" key="1">
    <source>
        <dbReference type="ARBA" id="ARBA00023015"/>
    </source>
</evidence>
<dbReference type="InterPro" id="IPR046532">
    <property type="entry name" value="DUF6597"/>
</dbReference>
<dbReference type="InterPro" id="IPR018060">
    <property type="entry name" value="HTH_AraC"/>
</dbReference>
<evidence type="ECO:0000256" key="2">
    <source>
        <dbReference type="ARBA" id="ARBA00023125"/>
    </source>
</evidence>
<name>A0A1T5EG91_9SPHI</name>
<dbReference type="InterPro" id="IPR050204">
    <property type="entry name" value="AraC_XylS_family_regulators"/>
</dbReference>
<organism evidence="5 6">
    <name type="scientific">Sphingobacterium nematocida</name>
    <dbReference type="NCBI Taxonomy" id="1513896"/>
    <lineage>
        <taxon>Bacteria</taxon>
        <taxon>Pseudomonadati</taxon>
        <taxon>Bacteroidota</taxon>
        <taxon>Sphingobacteriia</taxon>
        <taxon>Sphingobacteriales</taxon>
        <taxon>Sphingobacteriaceae</taxon>
        <taxon>Sphingobacterium</taxon>
    </lineage>
</organism>
<dbReference type="GO" id="GO:0003700">
    <property type="term" value="F:DNA-binding transcription factor activity"/>
    <property type="evidence" value="ECO:0007669"/>
    <property type="project" value="InterPro"/>
</dbReference>
<protein>
    <submittedName>
        <fullName evidence="5">AraC-type DNA-binding protein</fullName>
    </submittedName>
</protein>
<dbReference type="InterPro" id="IPR009057">
    <property type="entry name" value="Homeodomain-like_sf"/>
</dbReference>
<evidence type="ECO:0000259" key="4">
    <source>
        <dbReference type="PROSITE" id="PS01124"/>
    </source>
</evidence>
<dbReference type="STRING" id="1513896.SAMN05660841_02543"/>
<evidence type="ECO:0000256" key="3">
    <source>
        <dbReference type="ARBA" id="ARBA00023163"/>
    </source>
</evidence>
<dbReference type="SUPFAM" id="SSF46689">
    <property type="entry name" value="Homeodomain-like"/>
    <property type="match status" value="1"/>
</dbReference>
<sequence length="264" mass="30511">MYYQEFAPDPALATYVKYFWVLEDLSGGNLTKNFKIIPDGIPALIFQDNGNRFFEKNGRVMPDLYIYGQFKKHTEIKVQGNFRTIGVYLEPYALKSLFHIDAHEISDQNIPLEDIFPESILDQLLKADTLGEKIGIISNFIRYRIVNIKYQNDKAGYAASLLREGKSLVEVQDSTNLTERSLERLMNHYIGLTPKVYARIARFQSALAAMRNGNYNKISTIIHKCGYFDQSHFIREFNSFTGVTPKSYSRCTKEILTNFPEWNK</sequence>